<dbReference type="SUPFAM" id="SSF48008">
    <property type="entry name" value="GntR ligand-binding domain-like"/>
    <property type="match status" value="1"/>
</dbReference>
<dbReference type="RefSeq" id="WP_232372724.1">
    <property type="nucleotide sequence ID" value="NZ_JAEKJA010000023.1"/>
</dbReference>
<dbReference type="InterPro" id="IPR008920">
    <property type="entry name" value="TF_FadR/GntR_C"/>
</dbReference>
<dbReference type="PANTHER" id="PTHR43537">
    <property type="entry name" value="TRANSCRIPTIONAL REGULATOR, GNTR FAMILY"/>
    <property type="match status" value="1"/>
</dbReference>
<dbReference type="GO" id="GO:0003700">
    <property type="term" value="F:DNA-binding transcription factor activity"/>
    <property type="evidence" value="ECO:0007669"/>
    <property type="project" value="InterPro"/>
</dbReference>
<comment type="caution">
    <text evidence="5">The sequence shown here is derived from an EMBL/GenBank/DDBJ whole genome shotgun (WGS) entry which is preliminary data.</text>
</comment>
<gene>
    <name evidence="5" type="ORF">JCR33_20520</name>
</gene>
<dbReference type="AlphaFoldDB" id="A0A934IQ99"/>
<evidence type="ECO:0000259" key="4">
    <source>
        <dbReference type="PROSITE" id="PS50949"/>
    </source>
</evidence>
<dbReference type="InterPro" id="IPR036388">
    <property type="entry name" value="WH-like_DNA-bd_sf"/>
</dbReference>
<feature type="domain" description="HTH gntR-type" evidence="4">
    <location>
        <begin position="38"/>
        <end position="105"/>
    </location>
</feature>
<keyword evidence="3" id="KW-0804">Transcription</keyword>
<evidence type="ECO:0000256" key="1">
    <source>
        <dbReference type="ARBA" id="ARBA00023015"/>
    </source>
</evidence>
<keyword evidence="2" id="KW-0238">DNA-binding</keyword>
<dbReference type="PROSITE" id="PS50949">
    <property type="entry name" value="HTH_GNTR"/>
    <property type="match status" value="1"/>
</dbReference>
<dbReference type="InterPro" id="IPR011711">
    <property type="entry name" value="GntR_C"/>
</dbReference>
<protein>
    <submittedName>
        <fullName evidence="5">GntR family transcriptional regulator</fullName>
    </submittedName>
</protein>
<dbReference type="InterPro" id="IPR000524">
    <property type="entry name" value="Tscrpt_reg_HTH_GntR"/>
</dbReference>
<dbReference type="Pfam" id="PF00392">
    <property type="entry name" value="GntR"/>
    <property type="match status" value="1"/>
</dbReference>
<evidence type="ECO:0000256" key="2">
    <source>
        <dbReference type="ARBA" id="ARBA00023125"/>
    </source>
</evidence>
<dbReference type="PANTHER" id="PTHR43537:SF49">
    <property type="entry name" value="TRANSCRIPTIONAL REGULATORY PROTEIN"/>
    <property type="match status" value="1"/>
</dbReference>
<dbReference type="Gene3D" id="1.20.120.530">
    <property type="entry name" value="GntR ligand-binding domain-like"/>
    <property type="match status" value="1"/>
</dbReference>
<dbReference type="CDD" id="cd07377">
    <property type="entry name" value="WHTH_GntR"/>
    <property type="match status" value="1"/>
</dbReference>
<organism evidence="5 6">
    <name type="scientific">Acuticoccus mangrovi</name>
    <dbReference type="NCBI Taxonomy" id="2796142"/>
    <lineage>
        <taxon>Bacteria</taxon>
        <taxon>Pseudomonadati</taxon>
        <taxon>Pseudomonadota</taxon>
        <taxon>Alphaproteobacteria</taxon>
        <taxon>Hyphomicrobiales</taxon>
        <taxon>Amorphaceae</taxon>
        <taxon>Acuticoccus</taxon>
    </lineage>
</organism>
<keyword evidence="1" id="KW-0805">Transcription regulation</keyword>
<dbReference type="SMART" id="SM00895">
    <property type="entry name" value="FCD"/>
    <property type="match status" value="1"/>
</dbReference>
<dbReference type="Proteomes" id="UP000609531">
    <property type="component" value="Unassembled WGS sequence"/>
</dbReference>
<keyword evidence="6" id="KW-1185">Reference proteome</keyword>
<evidence type="ECO:0000313" key="5">
    <source>
        <dbReference type="EMBL" id="MBJ3778097.1"/>
    </source>
</evidence>
<dbReference type="SUPFAM" id="SSF46785">
    <property type="entry name" value="Winged helix' DNA-binding domain"/>
    <property type="match status" value="1"/>
</dbReference>
<dbReference type="PRINTS" id="PR00035">
    <property type="entry name" value="HTHGNTR"/>
</dbReference>
<dbReference type="Gene3D" id="1.10.10.10">
    <property type="entry name" value="Winged helix-like DNA-binding domain superfamily/Winged helix DNA-binding domain"/>
    <property type="match status" value="1"/>
</dbReference>
<proteinExistence type="predicted"/>
<dbReference type="SMART" id="SM00345">
    <property type="entry name" value="HTH_GNTR"/>
    <property type="match status" value="1"/>
</dbReference>
<dbReference type="InterPro" id="IPR036390">
    <property type="entry name" value="WH_DNA-bd_sf"/>
</dbReference>
<name>A0A934IQ99_9HYPH</name>
<sequence length="258" mass="28247">MPLVSNRSSIRGGRGIKERQLCPMGSRMTANRPDKPGLRMADRVYEDIRREILTGLIGPGERITEEVLAERFGASRTPVRSAIVRLASDGFVEMTPRSGTVVKTRTACEIAEIYDVRAVLESMAARLAAERHDADDLAGLRGIQDELERRAAGRTASGASAVEELSSLNKAFHVAILDAARNATLRESAERLMDIGFLINTYANFDESEIARSFSDHRKLLMAIESRDGAWSEAVMRAHILGARNSLTEPAATPAAKR</sequence>
<dbReference type="EMBL" id="JAEKJA010000023">
    <property type="protein sequence ID" value="MBJ3778097.1"/>
    <property type="molecule type" value="Genomic_DNA"/>
</dbReference>
<dbReference type="Pfam" id="PF07729">
    <property type="entry name" value="FCD"/>
    <property type="match status" value="1"/>
</dbReference>
<reference evidence="5" key="1">
    <citation type="submission" date="2020-12" db="EMBL/GenBank/DDBJ databases">
        <title>Bacterial taxonomy.</title>
        <authorList>
            <person name="Pan X."/>
        </authorList>
    </citation>
    <scope>NUCLEOTIDE SEQUENCE</scope>
    <source>
        <strain evidence="5">B2012</strain>
    </source>
</reference>
<dbReference type="GO" id="GO:0003677">
    <property type="term" value="F:DNA binding"/>
    <property type="evidence" value="ECO:0007669"/>
    <property type="project" value="UniProtKB-KW"/>
</dbReference>
<accession>A0A934IQ99</accession>
<evidence type="ECO:0000313" key="6">
    <source>
        <dbReference type="Proteomes" id="UP000609531"/>
    </source>
</evidence>
<evidence type="ECO:0000256" key="3">
    <source>
        <dbReference type="ARBA" id="ARBA00023163"/>
    </source>
</evidence>